<protein>
    <submittedName>
        <fullName evidence="1">Protoporphyrinogen oxidase</fullName>
    </submittedName>
</protein>
<dbReference type="GO" id="GO:0016491">
    <property type="term" value="F:oxidoreductase activity"/>
    <property type="evidence" value="ECO:0007669"/>
    <property type="project" value="TreeGrafter"/>
</dbReference>
<keyword evidence="2" id="KW-1185">Reference proteome</keyword>
<dbReference type="SUPFAM" id="SSF51905">
    <property type="entry name" value="FAD/NAD(P)-binding domain"/>
    <property type="match status" value="1"/>
</dbReference>
<evidence type="ECO:0000313" key="2">
    <source>
        <dbReference type="Proteomes" id="UP000251835"/>
    </source>
</evidence>
<proteinExistence type="predicted"/>
<dbReference type="EMBL" id="QENZ01000003">
    <property type="protein sequence ID" value="PVX52483.1"/>
    <property type="molecule type" value="Genomic_DNA"/>
</dbReference>
<sequence>MEISKYDITIIGGGISGLSLAYMLANMDRKVLVLDKTKRVGGAVESFTHDDYTIDLGAHTAYNSYVTFIELLEQTSVKNQLKEREKQKYFFSTSNGIQKLTKPLNFGELFFNLPKILGSKKEGKSVREYYAPILGKKNYNNFARHFFKAVLCQSADNYPVAFFLKRRNTRNKAYPRSFTFSKGLQTFTDGLQQHPNITVITNSKAEKITKNKKEFDIQTANSTFSCPNIAFACHADAVVNLTKELAPTLSSILDQISYQGVSSLGIIVDKKQIQSLRTFAGLLTPTEKYTSIVSRDIVSNENYRGFSIHSQGNLTANDLRTLLCEELNITPNSILQEKYKNNYLPQLRKGHEELLEAMTEEIASLENIYVTGNYFQGLSLEDCLLRSKEEALRYISKA</sequence>
<gene>
    <name evidence="1" type="ORF">C7377_0804</name>
</gene>
<dbReference type="PANTHER" id="PTHR42923">
    <property type="entry name" value="PROTOPORPHYRINOGEN OXIDASE"/>
    <property type="match status" value="1"/>
</dbReference>
<reference evidence="1 2" key="1">
    <citation type="submission" date="2018-05" db="EMBL/GenBank/DDBJ databases">
        <title>Genomic Encyclopedia of Type Strains, Phase IV (KMG-IV): sequencing the most valuable type-strain genomes for metagenomic binning, comparative biology and taxonomic classification.</title>
        <authorList>
            <person name="Goeker M."/>
        </authorList>
    </citation>
    <scope>NUCLEOTIDE SEQUENCE [LARGE SCALE GENOMIC DNA]</scope>
    <source>
        <strain evidence="1 2">DSM 28579</strain>
    </source>
</reference>
<organism evidence="1 2">
    <name type="scientific">Balneicella halophila</name>
    <dbReference type="NCBI Taxonomy" id="1537566"/>
    <lineage>
        <taxon>Bacteria</taxon>
        <taxon>Pseudomonadati</taxon>
        <taxon>Bacteroidota</taxon>
        <taxon>Bacteroidia</taxon>
        <taxon>Bacteroidales</taxon>
        <taxon>Balneicellaceae</taxon>
        <taxon>Balneicella</taxon>
    </lineage>
</organism>
<dbReference type="Proteomes" id="UP000251835">
    <property type="component" value="Unassembled WGS sequence"/>
</dbReference>
<dbReference type="InterPro" id="IPR050464">
    <property type="entry name" value="Zeta_carotene_desat/Oxidored"/>
</dbReference>
<accession>A0A7L4URV0</accession>
<dbReference type="InterPro" id="IPR036188">
    <property type="entry name" value="FAD/NAD-bd_sf"/>
</dbReference>
<dbReference type="AlphaFoldDB" id="A0A7L4URV0"/>
<dbReference type="RefSeq" id="WP_116496013.1">
    <property type="nucleotide sequence ID" value="NZ_QENZ01000003.1"/>
</dbReference>
<evidence type="ECO:0000313" key="1">
    <source>
        <dbReference type="EMBL" id="PVX52483.1"/>
    </source>
</evidence>
<comment type="caution">
    <text evidence="1">The sequence shown here is derived from an EMBL/GenBank/DDBJ whole genome shotgun (WGS) entry which is preliminary data.</text>
</comment>
<dbReference type="PANTHER" id="PTHR42923:SF3">
    <property type="entry name" value="PROTOPORPHYRINOGEN OXIDASE"/>
    <property type="match status" value="1"/>
</dbReference>
<dbReference type="OrthoDB" id="9805195at2"/>
<dbReference type="Pfam" id="PF13450">
    <property type="entry name" value="NAD_binding_8"/>
    <property type="match status" value="1"/>
</dbReference>
<dbReference type="Gene3D" id="3.50.50.60">
    <property type="entry name" value="FAD/NAD(P)-binding domain"/>
    <property type="match status" value="2"/>
</dbReference>
<name>A0A7L4URV0_BALHA</name>